<dbReference type="GO" id="GO:0005975">
    <property type="term" value="P:carbohydrate metabolic process"/>
    <property type="evidence" value="ECO:0007669"/>
    <property type="project" value="InterPro"/>
</dbReference>
<dbReference type="Gene3D" id="3.20.20.370">
    <property type="entry name" value="Glycoside hydrolase/deacetylase"/>
    <property type="match status" value="1"/>
</dbReference>
<dbReference type="GeneID" id="94553447"/>
<keyword evidence="3" id="KW-0378">Hydrolase</keyword>
<keyword evidence="2" id="KW-0479">Metal-binding</keyword>
<protein>
    <submittedName>
        <fullName evidence="6">ChbG/HpnK family deacetylase</fullName>
    </submittedName>
</protein>
<dbReference type="RefSeq" id="WP_166063249.1">
    <property type="nucleotide sequence ID" value="NZ_CP049889.1"/>
</dbReference>
<evidence type="ECO:0000256" key="4">
    <source>
        <dbReference type="ARBA" id="ARBA00022842"/>
    </source>
</evidence>
<dbReference type="InterPro" id="IPR006879">
    <property type="entry name" value="YdjC-like"/>
</dbReference>
<gene>
    <name evidence="6" type="ORF">G7058_09140</name>
</gene>
<name>A0A6G7WIS2_9LACT</name>
<keyword evidence="5" id="KW-0119">Carbohydrate metabolism</keyword>
<dbReference type="GO" id="GO:0016787">
    <property type="term" value="F:hydrolase activity"/>
    <property type="evidence" value="ECO:0007669"/>
    <property type="project" value="UniProtKB-KW"/>
</dbReference>
<dbReference type="Proteomes" id="UP000501830">
    <property type="component" value="Chromosome"/>
</dbReference>
<proteinExistence type="predicted"/>
<reference evidence="6 7" key="1">
    <citation type="journal article" date="2017" name="Int. J. Syst. Evol. Microbiol.">
        <title>Jeotgalibaca porci sp. nov. and Jeotgalibaca arthritidis sp. nov., isolated from pigs, and emended description of the genus Jeotgalibaca.</title>
        <authorList>
            <person name="Zamora L."/>
            <person name="Perez-Sancho M."/>
            <person name="Dominguez L."/>
            <person name="Fernandez-Garayzabal J.F."/>
            <person name="Vela A.I."/>
        </authorList>
    </citation>
    <scope>NUCLEOTIDE SEQUENCE [LARGE SCALE GENOMIC DNA]</scope>
    <source>
        <strain evidence="6 7">CCUG 69148</strain>
    </source>
</reference>
<dbReference type="KEGG" id="jpo:G7058_09140"/>
<evidence type="ECO:0000256" key="3">
    <source>
        <dbReference type="ARBA" id="ARBA00022801"/>
    </source>
</evidence>
<evidence type="ECO:0000313" key="7">
    <source>
        <dbReference type="Proteomes" id="UP000501830"/>
    </source>
</evidence>
<accession>A0A6G7WIS2</accession>
<dbReference type="AlphaFoldDB" id="A0A6G7WIS2"/>
<evidence type="ECO:0000313" key="6">
    <source>
        <dbReference type="EMBL" id="QIK52185.1"/>
    </source>
</evidence>
<keyword evidence="4" id="KW-0460">Magnesium</keyword>
<dbReference type="SUPFAM" id="SSF88713">
    <property type="entry name" value="Glycoside hydrolase/deacetylase"/>
    <property type="match status" value="1"/>
</dbReference>
<evidence type="ECO:0000256" key="2">
    <source>
        <dbReference type="ARBA" id="ARBA00022723"/>
    </source>
</evidence>
<dbReference type="EMBL" id="CP049889">
    <property type="protein sequence ID" value="QIK52185.1"/>
    <property type="molecule type" value="Genomic_DNA"/>
</dbReference>
<dbReference type="GO" id="GO:0019213">
    <property type="term" value="F:deacetylase activity"/>
    <property type="evidence" value="ECO:0007669"/>
    <property type="project" value="TreeGrafter"/>
</dbReference>
<evidence type="ECO:0000256" key="1">
    <source>
        <dbReference type="ARBA" id="ARBA00001946"/>
    </source>
</evidence>
<dbReference type="PANTHER" id="PTHR31609:SF1">
    <property type="entry name" value="CARBOHYDRATE DEACETYLASE"/>
    <property type="match status" value="1"/>
</dbReference>
<sequence>MVKYLIVNADDFGICEATNEAIEELALAGRITATSLMILGNSTQDAVRRVAKFKHLISIGLHATLQCDHLSTAFLSDLPQNIYEETKSLTAMKEIAAQYEKGRFYGITFDHLDSHGGTLYQESEVNCLPVCLHFCAAHNLPFRYPKNADALIDMTPHPLTERVKASQFEVSDFAEKKGVRLPDQVLSNHHPIENIASYEALKKFYLRILRGLPDGITELYLHPSKPDSIHFSQDSEWQKRVWEYEFLMDPDFLETIEEENIQLVTWTEAFSK</sequence>
<dbReference type="GO" id="GO:0046872">
    <property type="term" value="F:metal ion binding"/>
    <property type="evidence" value="ECO:0007669"/>
    <property type="project" value="UniProtKB-KW"/>
</dbReference>
<dbReference type="Pfam" id="PF04794">
    <property type="entry name" value="YdjC"/>
    <property type="match status" value="1"/>
</dbReference>
<comment type="cofactor">
    <cofactor evidence="1">
        <name>Mg(2+)</name>
        <dbReference type="ChEBI" id="CHEBI:18420"/>
    </cofactor>
</comment>
<dbReference type="InterPro" id="IPR011330">
    <property type="entry name" value="Glyco_hydro/deAcase_b/a-brl"/>
</dbReference>
<keyword evidence="7" id="KW-1185">Reference proteome</keyword>
<organism evidence="6 7">
    <name type="scientific">Jeotgalibaca porci</name>
    <dbReference type="NCBI Taxonomy" id="1868793"/>
    <lineage>
        <taxon>Bacteria</taxon>
        <taxon>Bacillati</taxon>
        <taxon>Bacillota</taxon>
        <taxon>Bacilli</taxon>
        <taxon>Lactobacillales</taxon>
        <taxon>Carnobacteriaceae</taxon>
        <taxon>Jeotgalibaca</taxon>
    </lineage>
</organism>
<evidence type="ECO:0000256" key="5">
    <source>
        <dbReference type="ARBA" id="ARBA00023277"/>
    </source>
</evidence>
<dbReference type="PANTHER" id="PTHR31609">
    <property type="entry name" value="YDJC DEACETYLASE FAMILY MEMBER"/>
    <property type="match status" value="1"/>
</dbReference>